<dbReference type="Pfam" id="PF14117">
    <property type="entry name" value="DUF4287"/>
    <property type="match status" value="1"/>
</dbReference>
<dbReference type="InterPro" id="IPR043714">
    <property type="entry name" value="DUF5655"/>
</dbReference>
<dbReference type="InterPro" id="IPR025629">
    <property type="entry name" value="DUF4287"/>
</dbReference>
<dbReference type="RefSeq" id="WP_163692393.1">
    <property type="nucleotide sequence ID" value="NZ_FXTW01000001.1"/>
</dbReference>
<organism evidence="2 3">
    <name type="scientific">Muriicola jejuensis</name>
    <dbReference type="NCBI Taxonomy" id="504488"/>
    <lineage>
        <taxon>Bacteria</taxon>
        <taxon>Pseudomonadati</taxon>
        <taxon>Bacteroidota</taxon>
        <taxon>Flavobacteriia</taxon>
        <taxon>Flavobacteriales</taxon>
        <taxon>Flavobacteriaceae</taxon>
        <taxon>Muriicola</taxon>
    </lineage>
</organism>
<comment type="caution">
    <text evidence="2">The sequence shown here is derived from an EMBL/GenBank/DDBJ whole genome shotgun (WGS) entry which is preliminary data.</text>
</comment>
<dbReference type="Pfam" id="PF18899">
    <property type="entry name" value="DUF5655"/>
    <property type="match status" value="1"/>
</dbReference>
<evidence type="ECO:0000313" key="3">
    <source>
        <dbReference type="Proteomes" id="UP000468443"/>
    </source>
</evidence>
<protein>
    <submittedName>
        <fullName evidence="2">DUF4287 domain-containing protein</fullName>
    </submittedName>
</protein>
<feature type="domain" description="DUF5655" evidence="1">
    <location>
        <begin position="73"/>
        <end position="176"/>
    </location>
</feature>
<proteinExistence type="predicted"/>
<dbReference type="AlphaFoldDB" id="A0A6P0UGT2"/>
<name>A0A6P0UGT2_9FLAO</name>
<evidence type="ECO:0000313" key="2">
    <source>
        <dbReference type="EMBL" id="NER10383.1"/>
    </source>
</evidence>
<accession>A0A6P0UGT2</accession>
<reference evidence="2 3" key="1">
    <citation type="submission" date="2020-01" db="EMBL/GenBank/DDBJ databases">
        <title>Muriicola jejuensis KCTC 22299.</title>
        <authorList>
            <person name="Wang G."/>
        </authorList>
    </citation>
    <scope>NUCLEOTIDE SEQUENCE [LARGE SCALE GENOMIC DNA]</scope>
    <source>
        <strain evidence="2 3">KCTC 22299</strain>
    </source>
</reference>
<keyword evidence="3" id="KW-1185">Reference proteome</keyword>
<evidence type="ECO:0000259" key="1">
    <source>
        <dbReference type="Pfam" id="PF18899"/>
    </source>
</evidence>
<sequence length="180" mass="20188">MDKALQSMIENMPSKTGKPLEEWVKLLKTKSFTKHSEAVNYLKKEHGVTHGFANTIVHLSKGEDTPTDNLVAGQYQGKEHLLPVFEKVKNFVSALGEDVNVVPKKTTVSFVRKKQFALISPATKSRLDLGLKLPGYPTTTRLENSGPFGTMCTHRVRLEKPEDIDQELKDWLRDAYAHAG</sequence>
<gene>
    <name evidence="2" type="ORF">GWK09_07630</name>
</gene>
<dbReference type="Proteomes" id="UP000468443">
    <property type="component" value="Unassembled WGS sequence"/>
</dbReference>
<dbReference type="EMBL" id="JAABOP010000001">
    <property type="protein sequence ID" value="NER10383.1"/>
    <property type="molecule type" value="Genomic_DNA"/>
</dbReference>